<evidence type="ECO:0000313" key="3">
    <source>
        <dbReference type="Proteomes" id="UP000006251"/>
    </source>
</evidence>
<keyword evidence="3" id="KW-1185">Reference proteome</keyword>
<dbReference type="EMBL" id="BAEQ01000016">
    <property type="protein sequence ID" value="GAC27800.1"/>
    <property type="molecule type" value="Genomic_DNA"/>
</dbReference>
<accession>K6ZWW9</accession>
<evidence type="ECO:0000256" key="1">
    <source>
        <dbReference type="SAM" id="MobiDB-lite"/>
    </source>
</evidence>
<gene>
    <name evidence="2" type="ORF">GPAL_0920</name>
</gene>
<dbReference type="AlphaFoldDB" id="K6ZWW9"/>
<reference evidence="3" key="1">
    <citation type="journal article" date="2014" name="Environ. Microbiol.">
        <title>Comparative genomics of the marine bacterial genus Glaciecola reveals the high degree of genomic diversity and genomic characteristic for cold adaptation.</title>
        <authorList>
            <person name="Qin Q.L."/>
            <person name="Xie B.B."/>
            <person name="Yu Y."/>
            <person name="Shu Y.L."/>
            <person name="Rong J.C."/>
            <person name="Zhang Y.J."/>
            <person name="Zhao D.L."/>
            <person name="Chen X.L."/>
            <person name="Zhang X.Y."/>
            <person name="Chen B."/>
            <person name="Zhou B.C."/>
            <person name="Zhang Y.Z."/>
        </authorList>
    </citation>
    <scope>NUCLEOTIDE SEQUENCE [LARGE SCALE GENOMIC DNA]</scope>
    <source>
        <strain evidence="3">ACAM 615</strain>
    </source>
</reference>
<feature type="compositionally biased region" description="Low complexity" evidence="1">
    <location>
        <begin position="143"/>
        <end position="153"/>
    </location>
</feature>
<dbReference type="RefSeq" id="WP_006009587.1">
    <property type="nucleotide sequence ID" value="NZ_BAEQ01000016.1"/>
</dbReference>
<dbReference type="Proteomes" id="UP000006251">
    <property type="component" value="Unassembled WGS sequence"/>
</dbReference>
<dbReference type="OrthoDB" id="6401621at2"/>
<proteinExistence type="predicted"/>
<organism evidence="2 3">
    <name type="scientific">Brumicola pallidula DSM 14239 = ACAM 615</name>
    <dbReference type="NCBI Taxonomy" id="1121922"/>
    <lineage>
        <taxon>Bacteria</taxon>
        <taxon>Pseudomonadati</taxon>
        <taxon>Pseudomonadota</taxon>
        <taxon>Gammaproteobacteria</taxon>
        <taxon>Alteromonadales</taxon>
        <taxon>Alteromonadaceae</taxon>
        <taxon>Brumicola</taxon>
    </lineage>
</organism>
<evidence type="ECO:0000313" key="2">
    <source>
        <dbReference type="EMBL" id="GAC27800.1"/>
    </source>
</evidence>
<feature type="region of interest" description="Disordered" evidence="1">
    <location>
        <begin position="136"/>
        <end position="168"/>
    </location>
</feature>
<name>K6ZWW9_9ALTE</name>
<sequence>MLDKKYYNLNELDTLFQISIADINYAVEKKDLGLVFHRKATKYLIGSLSNRKFVSIGSATYEGLIKLDKKTSLEVIKQKSTTVDRALLLQMENIKDWSGNYPFNCELPSSRLNAWAPKEPQILDGDKILAFPYPKEKQNPFKSTTESSVSVTEETNDSNKQPDRLKEKSKQQADFILDFPKIELELKDACILSSKLIELFPSKVSVS</sequence>
<comment type="caution">
    <text evidence="2">The sequence shown here is derived from an EMBL/GenBank/DDBJ whole genome shotgun (WGS) entry which is preliminary data.</text>
</comment>
<protein>
    <submittedName>
        <fullName evidence="2">Uncharacterized protein</fullName>
    </submittedName>
</protein>